<accession>A0A8T3BTZ0</accession>
<proteinExistence type="predicted"/>
<evidence type="ECO:0000256" key="1">
    <source>
        <dbReference type="SAM" id="Phobius"/>
    </source>
</evidence>
<keyword evidence="1" id="KW-0812">Transmembrane</keyword>
<dbReference type="AlphaFoldDB" id="A0A8T3BTZ0"/>
<keyword evidence="3" id="KW-1185">Reference proteome</keyword>
<keyword evidence="1" id="KW-0472">Membrane</keyword>
<keyword evidence="1" id="KW-1133">Transmembrane helix</keyword>
<organism evidence="2 3">
    <name type="scientific">Dendrobium nobile</name>
    <name type="common">Orchid</name>
    <dbReference type="NCBI Taxonomy" id="94219"/>
    <lineage>
        <taxon>Eukaryota</taxon>
        <taxon>Viridiplantae</taxon>
        <taxon>Streptophyta</taxon>
        <taxon>Embryophyta</taxon>
        <taxon>Tracheophyta</taxon>
        <taxon>Spermatophyta</taxon>
        <taxon>Magnoliopsida</taxon>
        <taxon>Liliopsida</taxon>
        <taxon>Asparagales</taxon>
        <taxon>Orchidaceae</taxon>
        <taxon>Epidendroideae</taxon>
        <taxon>Malaxideae</taxon>
        <taxon>Dendrobiinae</taxon>
        <taxon>Dendrobium</taxon>
    </lineage>
</organism>
<feature type="transmembrane region" description="Helical" evidence="1">
    <location>
        <begin position="12"/>
        <end position="28"/>
    </location>
</feature>
<protein>
    <submittedName>
        <fullName evidence="2">Uncharacterized protein</fullName>
    </submittedName>
</protein>
<evidence type="ECO:0000313" key="2">
    <source>
        <dbReference type="EMBL" id="KAI0519147.1"/>
    </source>
</evidence>
<sequence>MDYPPPATTPMDYTLCAICLIVASLGCSQSSSIKSATNKRVSERPKVKVLFVNCGLLFPSITLLSNSMLSI</sequence>
<comment type="caution">
    <text evidence="2">The sequence shown here is derived from an EMBL/GenBank/DDBJ whole genome shotgun (WGS) entry which is preliminary data.</text>
</comment>
<evidence type="ECO:0000313" key="3">
    <source>
        <dbReference type="Proteomes" id="UP000829196"/>
    </source>
</evidence>
<feature type="transmembrane region" description="Helical" evidence="1">
    <location>
        <begin position="49"/>
        <end position="69"/>
    </location>
</feature>
<dbReference type="EMBL" id="JAGYWB010000006">
    <property type="protein sequence ID" value="KAI0519147.1"/>
    <property type="molecule type" value="Genomic_DNA"/>
</dbReference>
<gene>
    <name evidence="2" type="ORF">KFK09_006588</name>
</gene>
<dbReference type="Proteomes" id="UP000829196">
    <property type="component" value="Unassembled WGS sequence"/>
</dbReference>
<name>A0A8T3BTZ0_DENNO</name>
<reference evidence="2" key="1">
    <citation type="journal article" date="2022" name="Front. Genet.">
        <title>Chromosome-Scale Assembly of the Dendrobium nobile Genome Provides Insights Into the Molecular Mechanism of the Biosynthesis of the Medicinal Active Ingredient of Dendrobium.</title>
        <authorList>
            <person name="Xu Q."/>
            <person name="Niu S.-C."/>
            <person name="Li K.-L."/>
            <person name="Zheng P.-J."/>
            <person name="Zhang X.-J."/>
            <person name="Jia Y."/>
            <person name="Liu Y."/>
            <person name="Niu Y.-X."/>
            <person name="Yu L.-H."/>
            <person name="Chen D.-F."/>
            <person name="Zhang G.-Q."/>
        </authorList>
    </citation>
    <scope>NUCLEOTIDE SEQUENCE</scope>
    <source>
        <tissue evidence="2">Leaf</tissue>
    </source>
</reference>